<name>A0A3E5BIN2_9BACE</name>
<gene>
    <name evidence="1" type="ORF">DXB65_08205</name>
</gene>
<sequence>MAVKENNGLIYGVGKVMFNGKEIGWVSQDGLQPKGEAKQTTPVYAAQVHDGAVDELVSTPSTIAFGFKLIQLIPEMCKDLFGGTISSVDGAYEAPEGFKDLEGAFKVECVSGHTIEIPRARLSGELADSINMSGVLSYDCTVKCLKPTEAGKARYRIVPPQTEAEG</sequence>
<dbReference type="Proteomes" id="UP000260983">
    <property type="component" value="Unassembled WGS sequence"/>
</dbReference>
<evidence type="ECO:0000313" key="2">
    <source>
        <dbReference type="Proteomes" id="UP000260983"/>
    </source>
</evidence>
<reference evidence="1 2" key="1">
    <citation type="submission" date="2018-08" db="EMBL/GenBank/DDBJ databases">
        <title>A genome reference for cultivated species of the human gut microbiota.</title>
        <authorList>
            <person name="Zou Y."/>
            <person name="Xue W."/>
            <person name="Luo G."/>
        </authorList>
    </citation>
    <scope>NUCLEOTIDE SEQUENCE [LARGE SCALE GENOMIC DNA]</scope>
    <source>
        <strain evidence="1 2">OM05-15BH</strain>
    </source>
</reference>
<accession>A0A3E5BIN2</accession>
<evidence type="ECO:0000313" key="1">
    <source>
        <dbReference type="EMBL" id="RGN37467.1"/>
    </source>
</evidence>
<evidence type="ECO:0008006" key="3">
    <source>
        <dbReference type="Google" id="ProtNLM"/>
    </source>
</evidence>
<protein>
    <recommendedName>
        <fullName evidence="3">Phage tail protein</fullName>
    </recommendedName>
</protein>
<dbReference type="EMBL" id="QSUL01000004">
    <property type="protein sequence ID" value="RGN37467.1"/>
    <property type="molecule type" value="Genomic_DNA"/>
</dbReference>
<dbReference type="AlphaFoldDB" id="A0A3E5BIN2"/>
<organism evidence="1 2">
    <name type="scientific">Bacteroides oleiciplenus</name>
    <dbReference type="NCBI Taxonomy" id="626931"/>
    <lineage>
        <taxon>Bacteria</taxon>
        <taxon>Pseudomonadati</taxon>
        <taxon>Bacteroidota</taxon>
        <taxon>Bacteroidia</taxon>
        <taxon>Bacteroidales</taxon>
        <taxon>Bacteroidaceae</taxon>
        <taxon>Bacteroides</taxon>
    </lineage>
</organism>
<proteinExistence type="predicted"/>
<dbReference type="RefSeq" id="WP_009127187.1">
    <property type="nucleotide sequence ID" value="NZ_CABKRN010000001.1"/>
</dbReference>
<comment type="caution">
    <text evidence="1">The sequence shown here is derived from an EMBL/GenBank/DDBJ whole genome shotgun (WGS) entry which is preliminary data.</text>
</comment>